<dbReference type="InterPro" id="IPR036719">
    <property type="entry name" value="Neuro-gated_channel_TM_sf"/>
</dbReference>
<dbReference type="CDD" id="cd18990">
    <property type="entry name" value="LGIC_ECD_GABAAR"/>
    <property type="match status" value="1"/>
</dbReference>
<comment type="caution">
    <text evidence="11">Lacks conserved residue(s) required for the propagation of feature annotation.</text>
</comment>
<dbReference type="EMBL" id="JARKHS020025903">
    <property type="protein sequence ID" value="KAK8766882.1"/>
    <property type="molecule type" value="Genomic_DNA"/>
</dbReference>
<dbReference type="Pfam" id="PF02931">
    <property type="entry name" value="Neur_chan_LBD"/>
    <property type="match status" value="1"/>
</dbReference>
<dbReference type="PROSITE" id="PS00236">
    <property type="entry name" value="NEUROTR_ION_CHANNEL"/>
    <property type="match status" value="1"/>
</dbReference>
<dbReference type="SUPFAM" id="SSF63712">
    <property type="entry name" value="Nicotinic receptor ligand binding domain-like"/>
    <property type="match status" value="1"/>
</dbReference>
<evidence type="ECO:0000256" key="2">
    <source>
        <dbReference type="ARBA" id="ARBA00004236"/>
    </source>
</evidence>
<dbReference type="GO" id="GO:0005886">
    <property type="term" value="C:plasma membrane"/>
    <property type="evidence" value="ECO:0007669"/>
    <property type="project" value="UniProtKB-SubCell"/>
</dbReference>
<name>A0AAQ4DWP2_AMBAM</name>
<feature type="domain" description="Neurotransmitter-gated ion-channel transmembrane" evidence="13">
    <location>
        <begin position="273"/>
        <end position="368"/>
    </location>
</feature>
<evidence type="ECO:0000256" key="11">
    <source>
        <dbReference type="RuleBase" id="RU000687"/>
    </source>
</evidence>
<dbReference type="InterPro" id="IPR036734">
    <property type="entry name" value="Neur_chan_lig-bd_sf"/>
</dbReference>
<evidence type="ECO:0000256" key="5">
    <source>
        <dbReference type="ARBA" id="ARBA00022692"/>
    </source>
</evidence>
<reference evidence="14 15" key="1">
    <citation type="journal article" date="2023" name="Arcadia Sci">
        <title>De novo assembly of a long-read Amblyomma americanum tick genome.</title>
        <authorList>
            <person name="Chou S."/>
            <person name="Poskanzer K.E."/>
            <person name="Rollins M."/>
            <person name="Thuy-Boun P.S."/>
        </authorList>
    </citation>
    <scope>NUCLEOTIDE SEQUENCE [LARGE SCALE GENOMIC DNA]</scope>
    <source>
        <strain evidence="14">F_SG_1</strain>
        <tissue evidence="14">Salivary glands</tissue>
    </source>
</reference>
<evidence type="ECO:0000313" key="15">
    <source>
        <dbReference type="Proteomes" id="UP001321473"/>
    </source>
</evidence>
<evidence type="ECO:0000256" key="10">
    <source>
        <dbReference type="ARBA" id="ARBA00023303"/>
    </source>
</evidence>
<dbReference type="GO" id="GO:0004888">
    <property type="term" value="F:transmembrane signaling receptor activity"/>
    <property type="evidence" value="ECO:0007669"/>
    <property type="project" value="InterPro"/>
</dbReference>
<evidence type="ECO:0000256" key="7">
    <source>
        <dbReference type="ARBA" id="ARBA00022989"/>
    </source>
</evidence>
<keyword evidence="5 11" id="KW-0812">Transmembrane</keyword>
<keyword evidence="15" id="KW-1185">Reference proteome</keyword>
<dbReference type="InterPro" id="IPR018000">
    <property type="entry name" value="Neurotransmitter_ion_chnl_CS"/>
</dbReference>
<dbReference type="PRINTS" id="PR00252">
    <property type="entry name" value="NRIONCHANNEL"/>
</dbReference>
<gene>
    <name evidence="14" type="ORF">V5799_006339</name>
</gene>
<dbReference type="GO" id="GO:0005230">
    <property type="term" value="F:extracellular ligand-gated monoatomic ion channel activity"/>
    <property type="evidence" value="ECO:0007669"/>
    <property type="project" value="InterPro"/>
</dbReference>
<comment type="caution">
    <text evidence="14">The sequence shown here is derived from an EMBL/GenBank/DDBJ whole genome shotgun (WGS) entry which is preliminary data.</text>
</comment>
<feature type="chain" id="PRO_5042663548" evidence="11">
    <location>
        <begin position="21"/>
        <end position="443"/>
    </location>
</feature>
<dbReference type="GO" id="GO:0099095">
    <property type="term" value="F:ligand-gated monoatomic anion channel activity"/>
    <property type="evidence" value="ECO:0007669"/>
    <property type="project" value="UniProtKB-ARBA"/>
</dbReference>
<keyword evidence="7 11" id="KW-1133">Transmembrane helix</keyword>
<evidence type="ECO:0000259" key="12">
    <source>
        <dbReference type="Pfam" id="PF02931"/>
    </source>
</evidence>
<dbReference type="PRINTS" id="PR00253">
    <property type="entry name" value="GABAARECEPTR"/>
</dbReference>
<organism evidence="14 15">
    <name type="scientific">Amblyomma americanum</name>
    <name type="common">Lone star tick</name>
    <dbReference type="NCBI Taxonomy" id="6943"/>
    <lineage>
        <taxon>Eukaryota</taxon>
        <taxon>Metazoa</taxon>
        <taxon>Ecdysozoa</taxon>
        <taxon>Arthropoda</taxon>
        <taxon>Chelicerata</taxon>
        <taxon>Arachnida</taxon>
        <taxon>Acari</taxon>
        <taxon>Parasitiformes</taxon>
        <taxon>Ixodida</taxon>
        <taxon>Ixodoidea</taxon>
        <taxon>Ixodidae</taxon>
        <taxon>Amblyomminae</taxon>
        <taxon>Amblyomma</taxon>
    </lineage>
</organism>
<dbReference type="CDD" id="cd19049">
    <property type="entry name" value="LGIC_TM_anion"/>
    <property type="match status" value="1"/>
</dbReference>
<dbReference type="SUPFAM" id="SSF90112">
    <property type="entry name" value="Neurotransmitter-gated ion-channel transmembrane pore"/>
    <property type="match status" value="1"/>
</dbReference>
<dbReference type="InterPro" id="IPR006201">
    <property type="entry name" value="Neur_channel"/>
</dbReference>
<feature type="transmembrane region" description="Helical" evidence="11">
    <location>
        <begin position="273"/>
        <end position="292"/>
    </location>
</feature>
<keyword evidence="4" id="KW-1003">Cell membrane</keyword>
<feature type="domain" description="Neurotransmitter-gated ion-channel ligand-binding" evidence="12">
    <location>
        <begin position="61"/>
        <end position="264"/>
    </location>
</feature>
<accession>A0AAQ4DWP2</accession>
<keyword evidence="8 11" id="KW-0406">Ion transport</keyword>
<evidence type="ECO:0000256" key="4">
    <source>
        <dbReference type="ARBA" id="ARBA00022475"/>
    </source>
</evidence>
<keyword evidence="6 11" id="KW-0732">Signal</keyword>
<comment type="subcellular location">
    <subcellularLocation>
        <location evidence="2">Cell membrane</location>
    </subcellularLocation>
    <subcellularLocation>
        <location evidence="1">Membrane</location>
        <topology evidence="1">Multi-pass membrane protein</topology>
    </subcellularLocation>
</comment>
<evidence type="ECO:0000256" key="9">
    <source>
        <dbReference type="ARBA" id="ARBA00023136"/>
    </source>
</evidence>
<protein>
    <submittedName>
        <fullName evidence="14">Uncharacterized protein</fullName>
    </submittedName>
</protein>
<dbReference type="InterPro" id="IPR006202">
    <property type="entry name" value="Neur_chan_lig-bd"/>
</dbReference>
<keyword evidence="9 11" id="KW-0472">Membrane</keyword>
<dbReference type="InterPro" id="IPR038050">
    <property type="entry name" value="Neuro_actylchol_rec"/>
</dbReference>
<dbReference type="InterPro" id="IPR006029">
    <property type="entry name" value="Neurotrans-gated_channel_TM"/>
</dbReference>
<evidence type="ECO:0000259" key="13">
    <source>
        <dbReference type="Pfam" id="PF02932"/>
    </source>
</evidence>
<dbReference type="Gene3D" id="2.70.170.10">
    <property type="entry name" value="Neurotransmitter-gated ion-channel ligand-binding domain"/>
    <property type="match status" value="1"/>
</dbReference>
<sequence>MLLAAIAGIACSFTFLEVAGVPEGSSTKHNALVSKNFWKKEKLDAKEAKAAAEKLYRLPYLDKIFEDYDSTVWPAHFKGVPTPVRVSVYIITLGPINTNRMTYDVDIHLQQSWFDPRLNLRRFGVNKTVSLNGAEIADRIWKPDLYFVNAKRARTHSVTMPNVLVDITPDGDIYYTMRLTLELRCPMGFRRYPLDIQRCPMTISTFSETTQRTVLQWEAVDPVFFEGEVQIPQFDLLEMVYENYADSFETGTFSVLRANFTISRERGFYLINMYFPTLLSVVISWFAFYLHLNMAPGRIILDLGMLLNLLSVNRGVRSELPPVSYMKALDVWMGACICAVFGSLLVFSVVNYMGRIKQRPKLYRMADDAAFVLLTRKKELAEDPESYDDKEYDELHRNLKRAQSIDRFARVAFPFVFLVFNTAYWSLYSSQEFVSVYPQWELP</sequence>
<dbReference type="Pfam" id="PF02932">
    <property type="entry name" value="Neur_chan_memb"/>
    <property type="match status" value="1"/>
</dbReference>
<keyword evidence="3 11" id="KW-0813">Transport</keyword>
<evidence type="ECO:0000256" key="3">
    <source>
        <dbReference type="ARBA" id="ARBA00022448"/>
    </source>
</evidence>
<dbReference type="FunFam" id="2.70.170.10:FF:000065">
    <property type="entry name" value="Glutamate-gated chloride channel, putative"/>
    <property type="match status" value="1"/>
</dbReference>
<feature type="signal peptide" evidence="11">
    <location>
        <begin position="1"/>
        <end position="20"/>
    </location>
</feature>
<evidence type="ECO:0000256" key="1">
    <source>
        <dbReference type="ARBA" id="ARBA00004141"/>
    </source>
</evidence>
<keyword evidence="10 11" id="KW-0407">Ion channel</keyword>
<evidence type="ECO:0000313" key="14">
    <source>
        <dbReference type="EMBL" id="KAK8766882.1"/>
    </source>
</evidence>
<dbReference type="AlphaFoldDB" id="A0AAQ4DWP2"/>
<dbReference type="GO" id="GO:0005254">
    <property type="term" value="F:chloride channel activity"/>
    <property type="evidence" value="ECO:0007669"/>
    <property type="project" value="UniProtKB-ARBA"/>
</dbReference>
<evidence type="ECO:0000256" key="8">
    <source>
        <dbReference type="ARBA" id="ARBA00023065"/>
    </source>
</evidence>
<feature type="transmembrane region" description="Helical" evidence="11">
    <location>
        <begin position="408"/>
        <end position="427"/>
    </location>
</feature>
<dbReference type="Proteomes" id="UP001321473">
    <property type="component" value="Unassembled WGS sequence"/>
</dbReference>
<feature type="transmembrane region" description="Helical" evidence="11">
    <location>
        <begin position="331"/>
        <end position="354"/>
    </location>
</feature>
<evidence type="ECO:0000256" key="6">
    <source>
        <dbReference type="ARBA" id="ARBA00022729"/>
    </source>
</evidence>
<dbReference type="PANTHER" id="PTHR18945">
    <property type="entry name" value="NEUROTRANSMITTER GATED ION CHANNEL"/>
    <property type="match status" value="1"/>
</dbReference>
<dbReference type="InterPro" id="IPR006028">
    <property type="entry name" value="GABAA/Glycine_rcpt"/>
</dbReference>
<dbReference type="Gene3D" id="1.20.58.390">
    <property type="entry name" value="Neurotransmitter-gated ion-channel transmembrane domain"/>
    <property type="match status" value="1"/>
</dbReference>
<comment type="similarity">
    <text evidence="11">Belongs to the ligand-gated ion channel (TC 1.A.9) family.</text>
</comment>
<proteinExistence type="inferred from homology"/>